<dbReference type="PROSITE" id="PS51140">
    <property type="entry name" value="CUE"/>
    <property type="match status" value="1"/>
</dbReference>
<dbReference type="SUPFAM" id="SSF46934">
    <property type="entry name" value="UBA-like"/>
    <property type="match status" value="1"/>
</dbReference>
<dbReference type="OrthoDB" id="9942608at2759"/>
<gene>
    <name evidence="8" type="ORF">TSAR_003625</name>
</gene>
<dbReference type="CDD" id="cd04016">
    <property type="entry name" value="C2_Tollip"/>
    <property type="match status" value="1"/>
</dbReference>
<protein>
    <recommendedName>
        <fullName evidence="10">Toll-interacting protein</fullName>
    </recommendedName>
</protein>
<dbReference type="Gene3D" id="2.60.40.150">
    <property type="entry name" value="C2 domain"/>
    <property type="match status" value="1"/>
</dbReference>
<dbReference type="SMART" id="SM00546">
    <property type="entry name" value="CUE"/>
    <property type="match status" value="1"/>
</dbReference>
<dbReference type="PROSITE" id="PS50004">
    <property type="entry name" value="C2"/>
    <property type="match status" value="1"/>
</dbReference>
<dbReference type="InterPro" id="IPR003892">
    <property type="entry name" value="CUE"/>
</dbReference>
<proteinExistence type="inferred from homology"/>
<dbReference type="GO" id="GO:0043130">
    <property type="term" value="F:ubiquitin binding"/>
    <property type="evidence" value="ECO:0007669"/>
    <property type="project" value="InterPro"/>
</dbReference>
<reference evidence="8 9" key="1">
    <citation type="journal article" date="2017" name="Curr. Biol.">
        <title>The Evolution of Venom by Co-option of Single-Copy Genes.</title>
        <authorList>
            <person name="Martinson E.O."/>
            <person name="Mrinalini"/>
            <person name="Kelkar Y.D."/>
            <person name="Chang C.H."/>
            <person name="Werren J.H."/>
        </authorList>
    </citation>
    <scope>NUCLEOTIDE SEQUENCE [LARGE SCALE GENOMIC DNA]</scope>
    <source>
        <strain evidence="8 9">Alberta</strain>
        <tissue evidence="8">Whole body</tissue>
    </source>
</reference>
<dbReference type="InterPro" id="IPR035892">
    <property type="entry name" value="C2_domain_sf"/>
</dbReference>
<evidence type="ECO:0000256" key="3">
    <source>
        <dbReference type="ARBA" id="ARBA00022859"/>
    </source>
</evidence>
<evidence type="ECO:0000256" key="1">
    <source>
        <dbReference type="ARBA" id="ARBA00009278"/>
    </source>
</evidence>
<evidence type="ECO:0000256" key="4">
    <source>
        <dbReference type="ARBA" id="ARBA00023006"/>
    </source>
</evidence>
<organism evidence="8 9">
    <name type="scientific">Trichomalopsis sarcophagae</name>
    <dbReference type="NCBI Taxonomy" id="543379"/>
    <lineage>
        <taxon>Eukaryota</taxon>
        <taxon>Metazoa</taxon>
        <taxon>Ecdysozoa</taxon>
        <taxon>Arthropoda</taxon>
        <taxon>Hexapoda</taxon>
        <taxon>Insecta</taxon>
        <taxon>Pterygota</taxon>
        <taxon>Neoptera</taxon>
        <taxon>Endopterygota</taxon>
        <taxon>Hymenoptera</taxon>
        <taxon>Apocrita</taxon>
        <taxon>Proctotrupomorpha</taxon>
        <taxon>Chalcidoidea</taxon>
        <taxon>Pteromalidae</taxon>
        <taxon>Pteromalinae</taxon>
        <taxon>Trichomalopsis</taxon>
    </lineage>
</organism>
<feature type="domain" description="CUE" evidence="7">
    <location>
        <begin position="235"/>
        <end position="278"/>
    </location>
</feature>
<keyword evidence="4" id="KW-0072">Autophagy</keyword>
<comment type="similarity">
    <text evidence="1">Belongs to the tollip family.</text>
</comment>
<comment type="caution">
    <text evidence="8">The sequence shown here is derived from an EMBL/GenBank/DDBJ whole genome shotgun (WGS) entry which is preliminary data.</text>
</comment>
<evidence type="ECO:0000256" key="2">
    <source>
        <dbReference type="ARBA" id="ARBA00022588"/>
    </source>
</evidence>
<evidence type="ECO:0000313" key="9">
    <source>
        <dbReference type="Proteomes" id="UP000215335"/>
    </source>
</evidence>
<dbReference type="Proteomes" id="UP000215335">
    <property type="component" value="Unassembled WGS sequence"/>
</dbReference>
<keyword evidence="9" id="KW-1185">Reference proteome</keyword>
<dbReference type="FunFam" id="1.10.8.10:FF:000036">
    <property type="entry name" value="Toll-interacting protein-like Protein"/>
    <property type="match status" value="1"/>
</dbReference>
<dbReference type="GO" id="GO:0045087">
    <property type="term" value="P:innate immune response"/>
    <property type="evidence" value="ECO:0007669"/>
    <property type="project" value="UniProtKB-KW"/>
</dbReference>
<evidence type="ECO:0008006" key="10">
    <source>
        <dbReference type="Google" id="ProtNLM"/>
    </source>
</evidence>
<dbReference type="SUPFAM" id="SSF49562">
    <property type="entry name" value="C2 domain (Calcium/lipid-binding domain, CaLB)"/>
    <property type="match status" value="1"/>
</dbReference>
<dbReference type="PANTHER" id="PTHR16461">
    <property type="entry name" value="TOLL-INTERACTING PROTEIN"/>
    <property type="match status" value="1"/>
</dbReference>
<dbReference type="Gene3D" id="1.10.8.10">
    <property type="entry name" value="DNA helicase RuvA subunit, C-terminal domain"/>
    <property type="match status" value="1"/>
</dbReference>
<name>A0A232EM48_9HYME</name>
<keyword evidence="3" id="KW-0391">Immunity</keyword>
<keyword evidence="2" id="KW-0399">Innate immunity</keyword>
<dbReference type="EMBL" id="NNAY01003423">
    <property type="protein sequence ID" value="OXU19435.1"/>
    <property type="molecule type" value="Genomic_DNA"/>
</dbReference>
<dbReference type="InterPro" id="IPR009060">
    <property type="entry name" value="UBA-like_sf"/>
</dbReference>
<dbReference type="InterPro" id="IPR037301">
    <property type="entry name" value="Tollip_C2"/>
</dbReference>
<evidence type="ECO:0000256" key="5">
    <source>
        <dbReference type="ARBA" id="ARBA00023198"/>
    </source>
</evidence>
<evidence type="ECO:0000259" key="7">
    <source>
        <dbReference type="PROSITE" id="PS51140"/>
    </source>
</evidence>
<dbReference type="SMART" id="SM00239">
    <property type="entry name" value="C2"/>
    <property type="match status" value="1"/>
</dbReference>
<dbReference type="Pfam" id="PF02845">
    <property type="entry name" value="CUE"/>
    <property type="match status" value="1"/>
</dbReference>
<sequence>METAKNLEQCEEWRKRAFLGPLPPSFLRIENTWSGNQQEEADRQAAFALQQMQNQTMSLMGRLTITVVQAKLIKNYGFTNMDPYVRLRVGHTIYETHTDRKGGKNPHWNKVIQVFLPPGVNKIYVEIYDECSFTMDELIAWGHIDIPSQVIEKGTTYEDWYLLSGKQGDNLEGSINLVLSYHARNPKAYMEMRPPVVMVPSTNMVGSIQPFAPVNVYTAPPVNPVPPVPASSLPNAEIELKQISEMFPNIDKEVIKSVYDANNGKKDTTINSLLQMVE</sequence>
<dbReference type="GO" id="GO:0005737">
    <property type="term" value="C:cytoplasm"/>
    <property type="evidence" value="ECO:0007669"/>
    <property type="project" value="TreeGrafter"/>
</dbReference>
<dbReference type="STRING" id="543379.A0A232EM48"/>
<dbReference type="PANTHER" id="PTHR16461:SF5">
    <property type="entry name" value="TOLL-INTERACTING PROTEIN"/>
    <property type="match status" value="1"/>
</dbReference>
<dbReference type="GO" id="GO:0006914">
    <property type="term" value="P:autophagy"/>
    <property type="evidence" value="ECO:0007669"/>
    <property type="project" value="UniProtKB-KW"/>
</dbReference>
<dbReference type="InterPro" id="IPR000008">
    <property type="entry name" value="C2_dom"/>
</dbReference>
<feature type="domain" description="C2" evidence="6">
    <location>
        <begin position="43"/>
        <end position="161"/>
    </location>
</feature>
<keyword evidence="5" id="KW-0395">Inflammatory response</keyword>
<dbReference type="AlphaFoldDB" id="A0A232EM48"/>
<dbReference type="GO" id="GO:0031624">
    <property type="term" value="F:ubiquitin conjugating enzyme binding"/>
    <property type="evidence" value="ECO:0007669"/>
    <property type="project" value="TreeGrafter"/>
</dbReference>
<evidence type="ECO:0000313" key="8">
    <source>
        <dbReference type="EMBL" id="OXU19435.1"/>
    </source>
</evidence>
<accession>A0A232EM48</accession>
<dbReference type="GO" id="GO:0006511">
    <property type="term" value="P:ubiquitin-dependent protein catabolic process"/>
    <property type="evidence" value="ECO:0007669"/>
    <property type="project" value="TreeGrafter"/>
</dbReference>
<dbReference type="Pfam" id="PF00168">
    <property type="entry name" value="C2"/>
    <property type="match status" value="1"/>
</dbReference>
<evidence type="ECO:0000259" key="6">
    <source>
        <dbReference type="PROSITE" id="PS50004"/>
    </source>
</evidence>